<dbReference type="SUPFAM" id="SSF51445">
    <property type="entry name" value="(Trans)glycosidases"/>
    <property type="match status" value="1"/>
</dbReference>
<feature type="domain" description="DUF4985" evidence="3">
    <location>
        <begin position="357"/>
        <end position="472"/>
    </location>
</feature>
<protein>
    <submittedName>
        <fullName evidence="4">S-layer protein</fullName>
    </submittedName>
</protein>
<name>A0A174TZ60_9BACE</name>
<dbReference type="AlphaFoldDB" id="A0A174TZ60"/>
<feature type="domain" description="Glycosyl hydrolase-like 10" evidence="2">
    <location>
        <begin position="74"/>
        <end position="343"/>
    </location>
</feature>
<dbReference type="PANTHER" id="PTHR43405:SF1">
    <property type="entry name" value="GLYCOSYL HYDROLASE DIGH"/>
    <property type="match status" value="1"/>
</dbReference>
<dbReference type="Gene3D" id="3.20.20.80">
    <property type="entry name" value="Glycosidases"/>
    <property type="match status" value="1"/>
</dbReference>
<sequence length="479" mass="53623">MQKACTSFRYRLFTSTIKSYKMNIKKNIIKAFIGGIAACLCMACGGSDSKDYWGDTSGGGDEEPTENPNASKPRYIWLDAAANFPDFANSKENIARDLALAKDAGFTDIVVDVRPTTGDVLFKTNHVDQVKFMYAWIGSNYTKVERTATWDYLQAFVDEARKQGLRIHAAINTFVGGNQIDGGTGLLYRDQSKAAWATQMNMQTGITSVMNTSESAKFFNPAHPEVQTFLCNLLKDLASYDLDGIFLDRGRFLNLQADFSEESRKQFEAYMGGIKIQNYPDDILAPGASSLPATYPKYMTKWLEFRAKVIYDFMQKARTAVKEVNSKIKFGVYVGGWYSSYYDVGVNWAATTYDTSRYYKWATGKYMNYGYAACMDQILIGAYASPLKVHGTTEWTMEGFCSLAKDKIKGECPIVAGGPDVGNWDTNNQATQEQENQAIVQSVKACMDVCDGYFLFDMIHLKKAGQWQYAKEGIELAMK</sequence>
<dbReference type="InterPro" id="IPR017853">
    <property type="entry name" value="GH"/>
</dbReference>
<dbReference type="InterPro" id="IPR032280">
    <property type="entry name" value="DUF4985"/>
</dbReference>
<dbReference type="InterPro" id="IPR003790">
    <property type="entry name" value="GHL10"/>
</dbReference>
<dbReference type="PANTHER" id="PTHR43405">
    <property type="entry name" value="GLYCOSYL HYDROLASE DIGH"/>
    <property type="match status" value="1"/>
</dbReference>
<evidence type="ECO:0000313" key="4">
    <source>
        <dbReference type="EMBL" id="CUQ13168.1"/>
    </source>
</evidence>
<keyword evidence="1" id="KW-0732">Signal</keyword>
<gene>
    <name evidence="4" type="ORF">ERS852461_04316</name>
</gene>
<proteinExistence type="predicted"/>
<evidence type="ECO:0000259" key="2">
    <source>
        <dbReference type="Pfam" id="PF02638"/>
    </source>
</evidence>
<dbReference type="Pfam" id="PF16373">
    <property type="entry name" value="DUF4985"/>
    <property type="match status" value="1"/>
</dbReference>
<organism evidence="4 5">
    <name type="scientific">Bacteroides faecis</name>
    <dbReference type="NCBI Taxonomy" id="674529"/>
    <lineage>
        <taxon>Bacteria</taxon>
        <taxon>Pseudomonadati</taxon>
        <taxon>Bacteroidota</taxon>
        <taxon>Bacteroidia</taxon>
        <taxon>Bacteroidales</taxon>
        <taxon>Bacteroidaceae</taxon>
        <taxon>Bacteroides</taxon>
    </lineage>
</organism>
<evidence type="ECO:0000259" key="3">
    <source>
        <dbReference type="Pfam" id="PF16373"/>
    </source>
</evidence>
<dbReference type="InterPro" id="IPR052177">
    <property type="entry name" value="Divisome_Glycosyl_Hydrolase"/>
</dbReference>
<evidence type="ECO:0000256" key="1">
    <source>
        <dbReference type="ARBA" id="ARBA00022729"/>
    </source>
</evidence>
<dbReference type="Proteomes" id="UP000095606">
    <property type="component" value="Unassembled WGS sequence"/>
</dbReference>
<dbReference type="Pfam" id="PF02638">
    <property type="entry name" value="GHL10"/>
    <property type="match status" value="1"/>
</dbReference>
<reference evidence="4 5" key="1">
    <citation type="submission" date="2015-09" db="EMBL/GenBank/DDBJ databases">
        <authorList>
            <consortium name="Pathogen Informatics"/>
        </authorList>
    </citation>
    <scope>NUCLEOTIDE SEQUENCE [LARGE SCALE GENOMIC DNA]</scope>
    <source>
        <strain evidence="4 5">2789STDY5834846</strain>
    </source>
</reference>
<evidence type="ECO:0000313" key="5">
    <source>
        <dbReference type="Proteomes" id="UP000095606"/>
    </source>
</evidence>
<dbReference type="EMBL" id="CZAE01000026">
    <property type="protein sequence ID" value="CUQ13168.1"/>
    <property type="molecule type" value="Genomic_DNA"/>
</dbReference>
<accession>A0A174TZ60</accession>